<evidence type="ECO:0000256" key="4">
    <source>
        <dbReference type="SAM" id="MobiDB-lite"/>
    </source>
</evidence>
<dbReference type="Proteomes" id="UP001363151">
    <property type="component" value="Unassembled WGS sequence"/>
</dbReference>
<dbReference type="InterPro" id="IPR036322">
    <property type="entry name" value="WD40_repeat_dom_sf"/>
</dbReference>
<dbReference type="InterPro" id="IPR015943">
    <property type="entry name" value="WD40/YVTN_repeat-like_dom_sf"/>
</dbReference>
<dbReference type="InterPro" id="IPR003613">
    <property type="entry name" value="Ubox_domain"/>
</dbReference>
<dbReference type="Gene3D" id="3.30.40.10">
    <property type="entry name" value="Zinc/RING finger domain, C3HC4 (zinc finger)"/>
    <property type="match status" value="1"/>
</dbReference>
<keyword evidence="2" id="KW-0677">Repeat</keyword>
<sequence>MADDLDGLCCPLTLEAFVDPVILAGDGHTYERSAVTQWLGTGKLTAPPPPADPPRASKPLQAAPGDKAADLSTFGDKGTSFGLGPRFETKNTGATITESGAAFSDRGQAFTNKAEKPEKEKRGSFFGSVFGRSKKKDDRAGRGTALEPVEAAEDAPRADLLREACDVLVVGGALKGGGSLAADGAFGAVAPPSFASLGADTKAPSKVVRCVAPAQAPGCLITCGLSRSAACWEWRETRVEVAKEKKHWYSKKKGPDVEVERRWAQTGRLGGARDWVTALAADDAGAFVVGGCRGGDLLAWRPPKEATAGVAAWSEVAHVRDAHATAGRADRAEVNCVAYDGARATLASGGSDWYVKLWDAATLGPIATLGSLDLDDGSAMRGHGSSVRAVAVGDRVVLSGGDDRRVLLWDPRASDAPVASATTASPVTACVTATALLDDRTALVCDGGGVAVVLDLRSVAVVATLLEPGTYTSAELDKKARWEGEAKGACPVLGAAHCAHAGWVSLLREDGLLATFDATTWKRVADADAGAALPSIKPACLAVTRLPRSRF</sequence>
<evidence type="ECO:0000256" key="3">
    <source>
        <dbReference type="PROSITE-ProRule" id="PRU00221"/>
    </source>
</evidence>
<dbReference type="PROSITE" id="PS50082">
    <property type="entry name" value="WD_REPEATS_2"/>
    <property type="match status" value="2"/>
</dbReference>
<reference evidence="6 7" key="1">
    <citation type="submission" date="2024-03" db="EMBL/GenBank/DDBJ databases">
        <title>Aureococcus anophagefferens CCMP1851 and Kratosvirus quantuckense: Draft genome of a second virus-susceptible host strain in the model system.</title>
        <authorList>
            <person name="Chase E."/>
            <person name="Truchon A.R."/>
            <person name="Schepens W."/>
            <person name="Wilhelm S.W."/>
        </authorList>
    </citation>
    <scope>NUCLEOTIDE SEQUENCE [LARGE SCALE GENOMIC DNA]</scope>
    <source>
        <strain evidence="6 7">CCMP1851</strain>
    </source>
</reference>
<organism evidence="6 7">
    <name type="scientific">Aureococcus anophagefferens</name>
    <name type="common">Harmful bloom alga</name>
    <dbReference type="NCBI Taxonomy" id="44056"/>
    <lineage>
        <taxon>Eukaryota</taxon>
        <taxon>Sar</taxon>
        <taxon>Stramenopiles</taxon>
        <taxon>Ochrophyta</taxon>
        <taxon>Pelagophyceae</taxon>
        <taxon>Pelagomonadales</taxon>
        <taxon>Pelagomonadaceae</taxon>
        <taxon>Aureococcus</taxon>
    </lineage>
</organism>
<dbReference type="Pfam" id="PF00400">
    <property type="entry name" value="WD40"/>
    <property type="match status" value="2"/>
</dbReference>
<dbReference type="InterPro" id="IPR013083">
    <property type="entry name" value="Znf_RING/FYVE/PHD"/>
</dbReference>
<gene>
    <name evidence="6" type="ORF">SO694_00022343</name>
</gene>
<feature type="repeat" description="WD" evidence="3">
    <location>
        <begin position="380"/>
        <end position="410"/>
    </location>
</feature>
<comment type="caution">
    <text evidence="6">The sequence shown here is derived from an EMBL/GenBank/DDBJ whole genome shotgun (WGS) entry which is preliminary data.</text>
</comment>
<name>A0ABR1FTH4_AURAN</name>
<dbReference type="PANTHER" id="PTHR19848">
    <property type="entry name" value="WD40 REPEAT PROTEIN"/>
    <property type="match status" value="1"/>
</dbReference>
<feature type="region of interest" description="Disordered" evidence="4">
    <location>
        <begin position="110"/>
        <end position="153"/>
    </location>
</feature>
<proteinExistence type="predicted"/>
<evidence type="ECO:0000256" key="2">
    <source>
        <dbReference type="ARBA" id="ARBA00022737"/>
    </source>
</evidence>
<feature type="region of interest" description="Disordered" evidence="4">
    <location>
        <begin position="40"/>
        <end position="75"/>
    </location>
</feature>
<keyword evidence="7" id="KW-1185">Reference proteome</keyword>
<feature type="repeat" description="WD" evidence="3">
    <location>
        <begin position="327"/>
        <end position="368"/>
    </location>
</feature>
<dbReference type="PANTHER" id="PTHR19848:SF8">
    <property type="entry name" value="F-BOX AND WD REPEAT DOMAIN CONTAINING 7"/>
    <property type="match status" value="1"/>
</dbReference>
<dbReference type="InterPro" id="IPR001680">
    <property type="entry name" value="WD40_rpt"/>
</dbReference>
<accession>A0ABR1FTH4</accession>
<evidence type="ECO:0000256" key="1">
    <source>
        <dbReference type="ARBA" id="ARBA00022574"/>
    </source>
</evidence>
<dbReference type="SMART" id="SM00320">
    <property type="entry name" value="WD40"/>
    <property type="match status" value="4"/>
</dbReference>
<dbReference type="Gene3D" id="2.130.10.10">
    <property type="entry name" value="YVTN repeat-like/Quinoprotein amine dehydrogenase"/>
    <property type="match status" value="1"/>
</dbReference>
<dbReference type="PROSITE" id="PS50294">
    <property type="entry name" value="WD_REPEATS_REGION"/>
    <property type="match status" value="1"/>
</dbReference>
<dbReference type="EMBL" id="JBBJCI010000231">
    <property type="protein sequence ID" value="KAK7237889.1"/>
    <property type="molecule type" value="Genomic_DNA"/>
</dbReference>
<protein>
    <recommendedName>
        <fullName evidence="5">U-box domain-containing protein</fullName>
    </recommendedName>
</protein>
<evidence type="ECO:0000313" key="7">
    <source>
        <dbReference type="Proteomes" id="UP001363151"/>
    </source>
</evidence>
<evidence type="ECO:0000313" key="6">
    <source>
        <dbReference type="EMBL" id="KAK7237889.1"/>
    </source>
</evidence>
<dbReference type="SUPFAM" id="SSF50978">
    <property type="entry name" value="WD40 repeat-like"/>
    <property type="match status" value="1"/>
</dbReference>
<feature type="compositionally biased region" description="Basic and acidic residues" evidence="4">
    <location>
        <begin position="113"/>
        <end position="123"/>
    </location>
</feature>
<dbReference type="Pfam" id="PF04564">
    <property type="entry name" value="U-box"/>
    <property type="match status" value="1"/>
</dbReference>
<feature type="domain" description="U-box" evidence="5">
    <location>
        <begin position="7"/>
        <end position="67"/>
    </location>
</feature>
<keyword evidence="1 3" id="KW-0853">WD repeat</keyword>
<dbReference type="SMART" id="SM00504">
    <property type="entry name" value="Ubox"/>
    <property type="match status" value="1"/>
</dbReference>
<dbReference type="SUPFAM" id="SSF57850">
    <property type="entry name" value="RING/U-box"/>
    <property type="match status" value="1"/>
</dbReference>
<evidence type="ECO:0000259" key="5">
    <source>
        <dbReference type="SMART" id="SM00504"/>
    </source>
</evidence>